<sequence length="509" mass="58026">MNTGRLILKLTVIVIIFSLIIPATVTAQNYINNPSITDIRSEITSRAISLAIRDIPGEYSWMEYRNCSSIIGKYLKHLSFPVEGLSGEYKSHEDPFPCNAASKQVDWISRNYPEYLSNASVKDFLYGELLKEIKPGDIIYLELPFGNKVDATYYETVLLEGYNESGAPIFIKISAENGKIGVSTAFNQLVSLYSHLDDTVYATWQSTINNLTVTWFDPLAVINKGNMWKRSGKVTPNSSVLNIYDYVLTVNIYDGTTTLFEKIAYIDEYSAVYWNKYWEVVTLGGYDESYAITGLQLPANYRIGTYFYDFFDDRIYDSDYGVYISKYGVYQHSWTPQMLGTIEGITYLYGFGRLLGSTDISVISPMFYDKNGELIKEYRHSDFTVHKIPDVLNYDMLLREDLLLVANTYDRGEIRGPVPFPRGSISSGCINYDKITWSYLSSYIKEILASGKRVGVILSYPGFEQSLLPTLRMFEAPFTGASFNKWCPQPETLCDSIDRRIYLTGYLDR</sequence>
<accession>A0A1F4UMX8</accession>
<reference evidence="1 2" key="1">
    <citation type="journal article" date="2016" name="Nat. Commun.">
        <title>Thousands of microbial genomes shed light on interconnected biogeochemical processes in an aquifer system.</title>
        <authorList>
            <person name="Anantharaman K."/>
            <person name="Brown C.T."/>
            <person name="Hug L.A."/>
            <person name="Sharon I."/>
            <person name="Castelle C.J."/>
            <person name="Probst A.J."/>
            <person name="Thomas B.C."/>
            <person name="Singh A."/>
            <person name="Wilkins M.J."/>
            <person name="Karaoz U."/>
            <person name="Brodie E.L."/>
            <person name="Williams K.H."/>
            <person name="Hubbard S.S."/>
            <person name="Banfield J.F."/>
        </authorList>
    </citation>
    <scope>NUCLEOTIDE SEQUENCE [LARGE SCALE GENOMIC DNA]</scope>
</reference>
<organism evidence="1 2">
    <name type="scientific">candidate division WWE3 bacterium RBG_19FT_COMBO_34_6</name>
    <dbReference type="NCBI Taxonomy" id="1802612"/>
    <lineage>
        <taxon>Bacteria</taxon>
        <taxon>Katanobacteria</taxon>
    </lineage>
</organism>
<gene>
    <name evidence="1" type="ORF">A2V49_01100</name>
</gene>
<name>A0A1F4UMX8_UNCKA</name>
<protein>
    <submittedName>
        <fullName evidence="1">Uncharacterized protein</fullName>
    </submittedName>
</protein>
<evidence type="ECO:0000313" key="2">
    <source>
        <dbReference type="Proteomes" id="UP000178615"/>
    </source>
</evidence>
<dbReference type="AlphaFoldDB" id="A0A1F4UMX8"/>
<proteinExistence type="predicted"/>
<dbReference type="Proteomes" id="UP000178615">
    <property type="component" value="Unassembled WGS sequence"/>
</dbReference>
<evidence type="ECO:0000313" key="1">
    <source>
        <dbReference type="EMBL" id="OGC45543.1"/>
    </source>
</evidence>
<comment type="caution">
    <text evidence="1">The sequence shown here is derived from an EMBL/GenBank/DDBJ whole genome shotgun (WGS) entry which is preliminary data.</text>
</comment>
<dbReference type="EMBL" id="MEUV01000028">
    <property type="protein sequence ID" value="OGC45543.1"/>
    <property type="molecule type" value="Genomic_DNA"/>
</dbReference>